<evidence type="ECO:0000313" key="1">
    <source>
        <dbReference type="EMBL" id="RUS89849.1"/>
    </source>
</evidence>
<dbReference type="AlphaFoldDB" id="A0A433U7M7"/>
<evidence type="ECO:0000313" key="2">
    <source>
        <dbReference type="Proteomes" id="UP000271974"/>
    </source>
</evidence>
<protein>
    <submittedName>
        <fullName evidence="1">Uncharacterized protein</fullName>
    </submittedName>
</protein>
<sequence>MHTYTPTKVNEIETLPSYNKENENKENESVVLIELMFLGERDQVVERWSANWEVPVSESTIGEYCICPILFPFRWVGVSLMCPAETGIRVSPHPLGCGST</sequence>
<accession>A0A433U7M7</accession>
<organism evidence="1 2">
    <name type="scientific">Elysia chlorotica</name>
    <name type="common">Eastern emerald elysia</name>
    <name type="synonym">Sea slug</name>
    <dbReference type="NCBI Taxonomy" id="188477"/>
    <lineage>
        <taxon>Eukaryota</taxon>
        <taxon>Metazoa</taxon>
        <taxon>Spiralia</taxon>
        <taxon>Lophotrochozoa</taxon>
        <taxon>Mollusca</taxon>
        <taxon>Gastropoda</taxon>
        <taxon>Heterobranchia</taxon>
        <taxon>Euthyneura</taxon>
        <taxon>Panpulmonata</taxon>
        <taxon>Sacoglossa</taxon>
        <taxon>Placobranchoidea</taxon>
        <taxon>Plakobranchidae</taxon>
        <taxon>Elysia</taxon>
    </lineage>
</organism>
<dbReference type="Proteomes" id="UP000271974">
    <property type="component" value="Unassembled WGS sequence"/>
</dbReference>
<reference evidence="1 2" key="1">
    <citation type="submission" date="2019-01" db="EMBL/GenBank/DDBJ databases">
        <title>A draft genome assembly of the solar-powered sea slug Elysia chlorotica.</title>
        <authorList>
            <person name="Cai H."/>
            <person name="Li Q."/>
            <person name="Fang X."/>
            <person name="Li J."/>
            <person name="Curtis N.E."/>
            <person name="Altenburger A."/>
            <person name="Shibata T."/>
            <person name="Feng M."/>
            <person name="Maeda T."/>
            <person name="Schwartz J.A."/>
            <person name="Shigenobu S."/>
            <person name="Lundholm N."/>
            <person name="Nishiyama T."/>
            <person name="Yang H."/>
            <person name="Hasebe M."/>
            <person name="Li S."/>
            <person name="Pierce S.K."/>
            <person name="Wang J."/>
        </authorList>
    </citation>
    <scope>NUCLEOTIDE SEQUENCE [LARGE SCALE GENOMIC DNA]</scope>
    <source>
        <strain evidence="1">EC2010</strain>
        <tissue evidence="1">Whole organism of an adult</tissue>
    </source>
</reference>
<proteinExistence type="predicted"/>
<name>A0A433U7M7_ELYCH</name>
<keyword evidence="2" id="KW-1185">Reference proteome</keyword>
<gene>
    <name evidence="1" type="ORF">EGW08_002379</name>
</gene>
<comment type="caution">
    <text evidence="1">The sequence shown here is derived from an EMBL/GenBank/DDBJ whole genome shotgun (WGS) entry which is preliminary data.</text>
</comment>
<dbReference type="EMBL" id="RQTK01000046">
    <property type="protein sequence ID" value="RUS89849.1"/>
    <property type="molecule type" value="Genomic_DNA"/>
</dbReference>